<evidence type="ECO:0000256" key="6">
    <source>
        <dbReference type="SAM" id="Phobius"/>
    </source>
</evidence>
<sequence>MPPIKATPRSVSDATRFTPTTPHASSKAAEPRFTIPASSRVSPLAAVGGSSLPRTGGSSSGGGIPPTFHETPEQKVARLRAAHLRAKAAQVSKFDKVIDGGRRFFDTAHKVTVMGLIGFTILAGFVTVYTAVDMITYNSKRKAEFVEAQKKLEADSLEAARLAYMSGKATEEQTALVEEAMERDNYAPGGSGIFTKMPNVLSKPNSSGFESAVATQHQEWPKDNSSATTTRETAKSGVAAAEEKAEAAGKGLWGWMTASLKKEEEGEDVGSTQRRLGWESLSEEDDGAGVRDSDLVRAVEGYGAEKKQSLATKAHAAFEKEKENQRKGGPLDHVGLKKEEGGDENAEKTKKKGGWLW</sequence>
<feature type="compositionally biased region" description="Polar residues" evidence="5">
    <location>
        <begin position="216"/>
        <end position="231"/>
    </location>
</feature>
<comment type="subcellular location">
    <subcellularLocation>
        <location evidence="1">Membrane</location>
        <topology evidence="1">Single-pass membrane protein</topology>
    </subcellularLocation>
</comment>
<gene>
    <name evidence="7" type="ORF">QBC37DRAFT_375040</name>
</gene>
<feature type="region of interest" description="Disordered" evidence="5">
    <location>
        <begin position="262"/>
        <end position="289"/>
    </location>
</feature>
<dbReference type="GO" id="GO:0016020">
    <property type="term" value="C:membrane"/>
    <property type="evidence" value="ECO:0007669"/>
    <property type="project" value="UniProtKB-SubCell"/>
</dbReference>
<reference evidence="7" key="2">
    <citation type="submission" date="2023-05" db="EMBL/GenBank/DDBJ databases">
        <authorList>
            <consortium name="Lawrence Berkeley National Laboratory"/>
            <person name="Steindorff A."/>
            <person name="Hensen N."/>
            <person name="Bonometti L."/>
            <person name="Westerberg I."/>
            <person name="Brannstrom I.O."/>
            <person name="Guillou S."/>
            <person name="Cros-Aarteil S."/>
            <person name="Calhoun S."/>
            <person name="Haridas S."/>
            <person name="Kuo A."/>
            <person name="Mondo S."/>
            <person name="Pangilinan J."/>
            <person name="Riley R."/>
            <person name="Labutti K."/>
            <person name="Andreopoulos B."/>
            <person name="Lipzen A."/>
            <person name="Chen C."/>
            <person name="Yanf M."/>
            <person name="Daum C."/>
            <person name="Ng V."/>
            <person name="Clum A."/>
            <person name="Ohm R."/>
            <person name="Martin F."/>
            <person name="Silar P."/>
            <person name="Natvig D."/>
            <person name="Lalanne C."/>
            <person name="Gautier V."/>
            <person name="Ament-Velasquez S.L."/>
            <person name="Kruys A."/>
            <person name="Hutchinson M.I."/>
            <person name="Powell A.J."/>
            <person name="Barry K."/>
            <person name="Miller A.N."/>
            <person name="Grigoriev I.V."/>
            <person name="Debuchy R."/>
            <person name="Gladieux P."/>
            <person name="Thoren M.H."/>
            <person name="Johannesson H."/>
        </authorList>
    </citation>
    <scope>NUCLEOTIDE SEQUENCE</scope>
    <source>
        <strain evidence="7">PSN293</strain>
    </source>
</reference>
<proteinExistence type="predicted"/>
<dbReference type="EMBL" id="MU858127">
    <property type="protein sequence ID" value="KAK4212456.1"/>
    <property type="molecule type" value="Genomic_DNA"/>
</dbReference>
<evidence type="ECO:0000256" key="4">
    <source>
        <dbReference type="ARBA" id="ARBA00023136"/>
    </source>
</evidence>
<evidence type="ECO:0000256" key="2">
    <source>
        <dbReference type="ARBA" id="ARBA00022692"/>
    </source>
</evidence>
<dbReference type="Pfam" id="PF14880">
    <property type="entry name" value="COX14"/>
    <property type="match status" value="1"/>
</dbReference>
<organism evidence="7 8">
    <name type="scientific">Rhypophila decipiens</name>
    <dbReference type="NCBI Taxonomy" id="261697"/>
    <lineage>
        <taxon>Eukaryota</taxon>
        <taxon>Fungi</taxon>
        <taxon>Dikarya</taxon>
        <taxon>Ascomycota</taxon>
        <taxon>Pezizomycotina</taxon>
        <taxon>Sordariomycetes</taxon>
        <taxon>Sordariomycetidae</taxon>
        <taxon>Sordariales</taxon>
        <taxon>Naviculisporaceae</taxon>
        <taxon>Rhypophila</taxon>
    </lineage>
</organism>
<feature type="region of interest" description="Disordered" evidence="5">
    <location>
        <begin position="216"/>
        <end position="245"/>
    </location>
</feature>
<dbReference type="InterPro" id="IPR029208">
    <property type="entry name" value="COX14"/>
</dbReference>
<comment type="caution">
    <text evidence="7">The sequence shown here is derived from an EMBL/GenBank/DDBJ whole genome shotgun (WGS) entry which is preliminary data.</text>
</comment>
<reference evidence="7" key="1">
    <citation type="journal article" date="2023" name="Mol. Phylogenet. Evol.">
        <title>Genome-scale phylogeny and comparative genomics of the fungal order Sordariales.</title>
        <authorList>
            <person name="Hensen N."/>
            <person name="Bonometti L."/>
            <person name="Westerberg I."/>
            <person name="Brannstrom I.O."/>
            <person name="Guillou S."/>
            <person name="Cros-Aarteil S."/>
            <person name="Calhoun S."/>
            <person name="Haridas S."/>
            <person name="Kuo A."/>
            <person name="Mondo S."/>
            <person name="Pangilinan J."/>
            <person name="Riley R."/>
            <person name="LaButti K."/>
            <person name="Andreopoulos B."/>
            <person name="Lipzen A."/>
            <person name="Chen C."/>
            <person name="Yan M."/>
            <person name="Daum C."/>
            <person name="Ng V."/>
            <person name="Clum A."/>
            <person name="Steindorff A."/>
            <person name="Ohm R.A."/>
            <person name="Martin F."/>
            <person name="Silar P."/>
            <person name="Natvig D.O."/>
            <person name="Lalanne C."/>
            <person name="Gautier V."/>
            <person name="Ament-Velasquez S.L."/>
            <person name="Kruys A."/>
            <person name="Hutchinson M.I."/>
            <person name="Powell A.J."/>
            <person name="Barry K."/>
            <person name="Miller A.N."/>
            <person name="Grigoriev I.V."/>
            <person name="Debuchy R."/>
            <person name="Gladieux P."/>
            <person name="Hiltunen Thoren M."/>
            <person name="Johannesson H."/>
        </authorList>
    </citation>
    <scope>NUCLEOTIDE SEQUENCE</scope>
    <source>
        <strain evidence="7">PSN293</strain>
    </source>
</reference>
<dbReference type="Proteomes" id="UP001301769">
    <property type="component" value="Unassembled WGS sequence"/>
</dbReference>
<evidence type="ECO:0000313" key="8">
    <source>
        <dbReference type="Proteomes" id="UP001301769"/>
    </source>
</evidence>
<keyword evidence="2 6" id="KW-0812">Transmembrane</keyword>
<feature type="region of interest" description="Disordered" evidence="5">
    <location>
        <begin position="1"/>
        <end position="70"/>
    </location>
</feature>
<dbReference type="AlphaFoldDB" id="A0AAN6Y581"/>
<evidence type="ECO:0000313" key="7">
    <source>
        <dbReference type="EMBL" id="KAK4212456.1"/>
    </source>
</evidence>
<accession>A0AAN6Y581</accession>
<evidence type="ECO:0000256" key="3">
    <source>
        <dbReference type="ARBA" id="ARBA00022989"/>
    </source>
</evidence>
<feature type="compositionally biased region" description="Polar residues" evidence="5">
    <location>
        <begin position="9"/>
        <end position="24"/>
    </location>
</feature>
<feature type="compositionally biased region" description="Low complexity" evidence="5">
    <location>
        <begin position="48"/>
        <end position="57"/>
    </location>
</feature>
<keyword evidence="4 6" id="KW-0472">Membrane</keyword>
<protein>
    <submittedName>
        <fullName evidence="7">Cytochrome oxidase c assembly-domain-containing protein</fullName>
    </submittedName>
</protein>
<keyword evidence="3 6" id="KW-1133">Transmembrane helix</keyword>
<name>A0AAN6Y581_9PEZI</name>
<keyword evidence="8" id="KW-1185">Reference proteome</keyword>
<feature type="region of interest" description="Disordered" evidence="5">
    <location>
        <begin position="304"/>
        <end position="357"/>
    </location>
</feature>
<evidence type="ECO:0000256" key="5">
    <source>
        <dbReference type="SAM" id="MobiDB-lite"/>
    </source>
</evidence>
<feature type="transmembrane region" description="Helical" evidence="6">
    <location>
        <begin position="111"/>
        <end position="132"/>
    </location>
</feature>
<feature type="compositionally biased region" description="Basic and acidic residues" evidence="5">
    <location>
        <begin position="316"/>
        <end position="348"/>
    </location>
</feature>
<evidence type="ECO:0000256" key="1">
    <source>
        <dbReference type="ARBA" id="ARBA00004167"/>
    </source>
</evidence>